<dbReference type="RefSeq" id="WP_101832999.1">
    <property type="nucleotide sequence ID" value="NZ_FZMO01000268.1"/>
</dbReference>
<sequence length="370" mass="40820">MIDRLRLQNFKAFAALDLAVAPLTLLSGINAVGKSTVLQSLAVLRQSFDAGTLADDGLLLNGELVDLGTGQDLLHEDYRTSDGELQIAISLSADGHEYRWSMRYSREADLLHIDDQPPPRTYDVALFRRGFQYLRADRVVPAVSYPKSYENAIRRGFLGATGEHTFNYLRFHQDDHLPDATTTHPDAASSSLLDQVTAWMQQLCPGVNLRVNDLEGTDLVRLNYGFFGTAGISSTNRYRPTNVGFGLTYVLPVVVACLTVEPGSVILLENPEAHLHPRGQTLMGRLASLTAARGVQIFMESHSDHVLNGVRLAVKQSVLDTADVALQYFERSASDEVTSTRPMVGPDGMLSVWPDGFFDEWDHSLDDLLS</sequence>
<dbReference type="Proteomes" id="UP000234331">
    <property type="component" value="Unassembled WGS sequence"/>
</dbReference>
<gene>
    <name evidence="3" type="ORF">FRACA_340046</name>
</gene>
<reference evidence="3 4" key="1">
    <citation type="submission" date="2017-06" db="EMBL/GenBank/DDBJ databases">
        <authorList>
            <person name="Kim H.J."/>
            <person name="Triplett B.A."/>
        </authorList>
    </citation>
    <scope>NUCLEOTIDE SEQUENCE [LARGE SCALE GENOMIC DNA]</scope>
    <source>
        <strain evidence="3">FRACA_ARgP5</strain>
    </source>
</reference>
<dbReference type="OrthoDB" id="3237462at2"/>
<dbReference type="PIRSF" id="PIRSF034888">
    <property type="entry name" value="P-loop_UCP034888"/>
    <property type="match status" value="1"/>
</dbReference>
<evidence type="ECO:0000313" key="4">
    <source>
        <dbReference type="Proteomes" id="UP000234331"/>
    </source>
</evidence>
<dbReference type="InterPro" id="IPR003959">
    <property type="entry name" value="ATPase_AAA_core"/>
</dbReference>
<dbReference type="PANTHER" id="PTHR43581">
    <property type="entry name" value="ATP/GTP PHOSPHATASE"/>
    <property type="match status" value="1"/>
</dbReference>
<dbReference type="InterPro" id="IPR014592">
    <property type="entry name" value="P-loop_UCP034888"/>
</dbReference>
<dbReference type="GO" id="GO:0005524">
    <property type="term" value="F:ATP binding"/>
    <property type="evidence" value="ECO:0007669"/>
    <property type="project" value="InterPro"/>
</dbReference>
<organism evidence="3 4">
    <name type="scientific">Frankia canadensis</name>
    <dbReference type="NCBI Taxonomy" id="1836972"/>
    <lineage>
        <taxon>Bacteria</taxon>
        <taxon>Bacillati</taxon>
        <taxon>Actinomycetota</taxon>
        <taxon>Actinomycetes</taxon>
        <taxon>Frankiales</taxon>
        <taxon>Frankiaceae</taxon>
        <taxon>Frankia</taxon>
    </lineage>
</organism>
<evidence type="ECO:0000259" key="2">
    <source>
        <dbReference type="Pfam" id="PF13304"/>
    </source>
</evidence>
<dbReference type="InterPro" id="IPR022532">
    <property type="entry name" value="DUF3696"/>
</dbReference>
<dbReference type="InterPro" id="IPR027417">
    <property type="entry name" value="P-loop_NTPase"/>
</dbReference>
<name>A0A2I2KV55_9ACTN</name>
<dbReference type="Pfam" id="PF13304">
    <property type="entry name" value="AAA_21"/>
    <property type="match status" value="1"/>
</dbReference>
<protein>
    <submittedName>
        <fullName evidence="3">Predicted ATPase</fullName>
    </submittedName>
</protein>
<dbReference type="Pfam" id="PF12476">
    <property type="entry name" value="DUF3696"/>
    <property type="match status" value="1"/>
</dbReference>
<evidence type="ECO:0000259" key="1">
    <source>
        <dbReference type="Pfam" id="PF12476"/>
    </source>
</evidence>
<dbReference type="SUPFAM" id="SSF52540">
    <property type="entry name" value="P-loop containing nucleoside triphosphate hydrolases"/>
    <property type="match status" value="1"/>
</dbReference>
<dbReference type="InterPro" id="IPR051396">
    <property type="entry name" value="Bact_Antivir_Def_Nuclease"/>
</dbReference>
<accession>A0A2I2KV55</accession>
<dbReference type="GO" id="GO:0016887">
    <property type="term" value="F:ATP hydrolysis activity"/>
    <property type="evidence" value="ECO:0007669"/>
    <property type="project" value="InterPro"/>
</dbReference>
<keyword evidence="4" id="KW-1185">Reference proteome</keyword>
<evidence type="ECO:0000313" key="3">
    <source>
        <dbReference type="EMBL" id="SNQ49536.1"/>
    </source>
</evidence>
<dbReference type="Gene3D" id="3.40.50.300">
    <property type="entry name" value="P-loop containing nucleotide triphosphate hydrolases"/>
    <property type="match status" value="1"/>
</dbReference>
<dbReference type="AlphaFoldDB" id="A0A2I2KV55"/>
<feature type="domain" description="DUF3696" evidence="1">
    <location>
        <begin position="321"/>
        <end position="368"/>
    </location>
</feature>
<dbReference type="PANTHER" id="PTHR43581:SF2">
    <property type="entry name" value="EXCINUCLEASE ATPASE SUBUNIT"/>
    <property type="match status" value="1"/>
</dbReference>
<dbReference type="EMBL" id="FZMO01000268">
    <property type="protein sequence ID" value="SNQ49536.1"/>
    <property type="molecule type" value="Genomic_DNA"/>
</dbReference>
<proteinExistence type="predicted"/>
<feature type="domain" description="ATPase AAA-type core" evidence="2">
    <location>
        <begin position="23"/>
        <end position="308"/>
    </location>
</feature>